<name>A0AAD5SEZ9_9FUNG</name>
<protein>
    <submittedName>
        <fullName evidence="2">Uncharacterized protein</fullName>
    </submittedName>
</protein>
<feature type="compositionally biased region" description="Polar residues" evidence="1">
    <location>
        <begin position="11"/>
        <end position="20"/>
    </location>
</feature>
<evidence type="ECO:0000313" key="3">
    <source>
        <dbReference type="Proteomes" id="UP001212841"/>
    </source>
</evidence>
<accession>A0AAD5SEZ9</accession>
<evidence type="ECO:0000256" key="1">
    <source>
        <dbReference type="SAM" id="MobiDB-lite"/>
    </source>
</evidence>
<proteinExistence type="predicted"/>
<gene>
    <name evidence="2" type="ORF">HK097_010847</name>
</gene>
<feature type="compositionally biased region" description="Polar residues" evidence="1">
    <location>
        <begin position="148"/>
        <end position="157"/>
    </location>
</feature>
<dbReference type="EMBL" id="JADGJD010000841">
    <property type="protein sequence ID" value="KAJ3048138.1"/>
    <property type="molecule type" value="Genomic_DNA"/>
</dbReference>
<feature type="region of interest" description="Disordered" evidence="1">
    <location>
        <begin position="250"/>
        <end position="279"/>
    </location>
</feature>
<reference evidence="2" key="1">
    <citation type="submission" date="2020-05" db="EMBL/GenBank/DDBJ databases">
        <title>Phylogenomic resolution of chytrid fungi.</title>
        <authorList>
            <person name="Stajich J.E."/>
            <person name="Amses K."/>
            <person name="Simmons R."/>
            <person name="Seto K."/>
            <person name="Myers J."/>
            <person name="Bonds A."/>
            <person name="Quandt C.A."/>
            <person name="Barry K."/>
            <person name="Liu P."/>
            <person name="Grigoriev I."/>
            <person name="Longcore J.E."/>
            <person name="James T.Y."/>
        </authorList>
    </citation>
    <scope>NUCLEOTIDE SEQUENCE</scope>
    <source>
        <strain evidence="2">JEL0318</strain>
    </source>
</reference>
<keyword evidence="3" id="KW-1185">Reference proteome</keyword>
<dbReference type="Proteomes" id="UP001212841">
    <property type="component" value="Unassembled WGS sequence"/>
</dbReference>
<feature type="compositionally biased region" description="Basic and acidic residues" evidence="1">
    <location>
        <begin position="159"/>
        <end position="177"/>
    </location>
</feature>
<feature type="compositionally biased region" description="Basic and acidic residues" evidence="1">
    <location>
        <begin position="94"/>
        <end position="106"/>
    </location>
</feature>
<feature type="region of interest" description="Disordered" evidence="1">
    <location>
        <begin position="446"/>
        <end position="503"/>
    </location>
</feature>
<sequence>MNVLSELTRYMTGSHNNSDVSIVKERSQTPQSIQNTGKRSRAPTPQPGGRQPITDRFNAIAVPNRLPQRVQAGSWSGESYPEAGSVDYEAGSDESDRERKRMKQEYGDSIDSEEGGSSSSYAFNFPPFNQPEQSEFAEIDASPSHIVSASVDQPSNTSEDEHERHRWDGGGHWDEHAPQQWDIDGDELNLDCLLGESGEAHTSHRPHRCQNPPRERSPILNRMPGEQRQRLERTASPASVIDLTEDSPVVPARNTTDLHTPHPTRQREPINLDTPIDLNAPLPVRRQEPILLDTPLDDSRQQTHHAPRRQSTTSVITLNDSIPIPARPVPRVVSSASAPAAASSSSTSELHDNVSTWLRNVIDISDDEVPLVGSSSSFVRARRRYPTHRRLPPSPRRQPAVVDLTQDDDDDVVAVSGQAAGSSSTGRQYARARELFDMLDARMQPSGRWAGNERGRNRNGGGVDDVYMGPSSLGGSGSLGGWPFEGETHARTGSAPSGSSSGL</sequence>
<feature type="region of interest" description="Disordered" evidence="1">
    <location>
        <begin position="1"/>
        <end position="130"/>
    </location>
</feature>
<comment type="caution">
    <text evidence="2">The sequence shown here is derived from an EMBL/GenBank/DDBJ whole genome shotgun (WGS) entry which is preliminary data.</text>
</comment>
<feature type="region of interest" description="Disordered" evidence="1">
    <location>
        <begin position="293"/>
        <end position="314"/>
    </location>
</feature>
<feature type="region of interest" description="Disordered" evidence="1">
    <location>
        <begin position="148"/>
        <end position="179"/>
    </location>
</feature>
<feature type="compositionally biased region" description="Polar residues" evidence="1">
    <location>
        <begin position="494"/>
        <end position="503"/>
    </location>
</feature>
<evidence type="ECO:0000313" key="2">
    <source>
        <dbReference type="EMBL" id="KAJ3048138.1"/>
    </source>
</evidence>
<organism evidence="2 3">
    <name type="scientific">Rhizophlyctis rosea</name>
    <dbReference type="NCBI Taxonomy" id="64517"/>
    <lineage>
        <taxon>Eukaryota</taxon>
        <taxon>Fungi</taxon>
        <taxon>Fungi incertae sedis</taxon>
        <taxon>Chytridiomycota</taxon>
        <taxon>Chytridiomycota incertae sedis</taxon>
        <taxon>Chytridiomycetes</taxon>
        <taxon>Rhizophlyctidales</taxon>
        <taxon>Rhizophlyctidaceae</taxon>
        <taxon>Rhizophlyctis</taxon>
    </lineage>
</organism>
<feature type="region of interest" description="Disordered" evidence="1">
    <location>
        <begin position="198"/>
        <end position="238"/>
    </location>
</feature>
<feature type="compositionally biased region" description="Polar residues" evidence="1">
    <location>
        <begin position="28"/>
        <end position="37"/>
    </location>
</feature>
<dbReference type="AlphaFoldDB" id="A0AAD5SEZ9"/>